<dbReference type="CDD" id="cd00190">
    <property type="entry name" value="Tryp_SPc"/>
    <property type="match status" value="1"/>
</dbReference>
<dbReference type="Pfam" id="PF00089">
    <property type="entry name" value="Trypsin"/>
    <property type="match status" value="1"/>
</dbReference>
<dbReference type="Gene3D" id="2.40.10.10">
    <property type="entry name" value="Trypsin-like serine proteases"/>
    <property type="match status" value="1"/>
</dbReference>
<evidence type="ECO:0000259" key="4">
    <source>
        <dbReference type="PROSITE" id="PS50240"/>
    </source>
</evidence>
<dbReference type="EMBL" id="SEYY01023943">
    <property type="protein sequence ID" value="KAB7494536.1"/>
    <property type="molecule type" value="Genomic_DNA"/>
</dbReference>
<organism evidence="5 6">
    <name type="scientific">Armadillidium nasatum</name>
    <dbReference type="NCBI Taxonomy" id="96803"/>
    <lineage>
        <taxon>Eukaryota</taxon>
        <taxon>Metazoa</taxon>
        <taxon>Ecdysozoa</taxon>
        <taxon>Arthropoda</taxon>
        <taxon>Crustacea</taxon>
        <taxon>Multicrustacea</taxon>
        <taxon>Malacostraca</taxon>
        <taxon>Eumalacostraca</taxon>
        <taxon>Peracarida</taxon>
        <taxon>Isopoda</taxon>
        <taxon>Oniscidea</taxon>
        <taxon>Crinocheta</taxon>
        <taxon>Armadillidiidae</taxon>
        <taxon>Armadillidium</taxon>
    </lineage>
</organism>
<dbReference type="FunFam" id="2.40.10.10:FF:000068">
    <property type="entry name" value="transmembrane protease serine 2"/>
    <property type="match status" value="1"/>
</dbReference>
<name>A0A5N5SKM6_9CRUS</name>
<comment type="similarity">
    <text evidence="2">Belongs to the peptidase S1 family. CLIP subfamily.</text>
</comment>
<dbReference type="InterPro" id="IPR043504">
    <property type="entry name" value="Peptidase_S1_PA_chymotrypsin"/>
</dbReference>
<dbReference type="InterPro" id="IPR051487">
    <property type="entry name" value="Ser/Thr_Proteases_Immune/Dev"/>
</dbReference>
<dbReference type="InterPro" id="IPR009003">
    <property type="entry name" value="Peptidase_S1_PA"/>
</dbReference>
<evidence type="ECO:0000256" key="3">
    <source>
        <dbReference type="SAM" id="SignalP"/>
    </source>
</evidence>
<evidence type="ECO:0000256" key="2">
    <source>
        <dbReference type="ARBA" id="ARBA00024195"/>
    </source>
</evidence>
<keyword evidence="1" id="KW-1015">Disulfide bond</keyword>
<dbReference type="Proteomes" id="UP000326759">
    <property type="component" value="Unassembled WGS sequence"/>
</dbReference>
<dbReference type="GO" id="GO:0006508">
    <property type="term" value="P:proteolysis"/>
    <property type="evidence" value="ECO:0007669"/>
    <property type="project" value="InterPro"/>
</dbReference>
<dbReference type="SUPFAM" id="SSF50494">
    <property type="entry name" value="Trypsin-like serine proteases"/>
    <property type="match status" value="1"/>
</dbReference>
<gene>
    <name evidence="5" type="primary">KLKB1_2</name>
    <name evidence="5" type="ORF">Anas_12606</name>
</gene>
<feature type="signal peptide" evidence="3">
    <location>
        <begin position="1"/>
        <end position="17"/>
    </location>
</feature>
<proteinExistence type="inferred from homology"/>
<accession>A0A5N5SKM6</accession>
<dbReference type="InterPro" id="IPR018114">
    <property type="entry name" value="TRYPSIN_HIS"/>
</dbReference>
<feature type="domain" description="Peptidase S1" evidence="4">
    <location>
        <begin position="119"/>
        <end position="392"/>
    </location>
</feature>
<dbReference type="OrthoDB" id="6261922at2759"/>
<dbReference type="PROSITE" id="PS00134">
    <property type="entry name" value="TRYPSIN_HIS"/>
    <property type="match status" value="1"/>
</dbReference>
<evidence type="ECO:0000256" key="1">
    <source>
        <dbReference type="ARBA" id="ARBA00023157"/>
    </source>
</evidence>
<dbReference type="PROSITE" id="PS50240">
    <property type="entry name" value="TRYPSIN_DOM"/>
    <property type="match status" value="1"/>
</dbReference>
<protein>
    <submittedName>
        <fullName evidence="5">Plasma kallikrein</fullName>
    </submittedName>
</protein>
<keyword evidence="6" id="KW-1185">Reference proteome</keyword>
<dbReference type="PANTHER" id="PTHR24256">
    <property type="entry name" value="TRYPTASE-RELATED"/>
    <property type="match status" value="1"/>
</dbReference>
<dbReference type="PRINTS" id="PR00722">
    <property type="entry name" value="CHYMOTRYPSIN"/>
</dbReference>
<sequence length="446" mass="51025">MLVLSVLHLLKIPFILSLKNTTYDAPSLEYEKFHRPTGKDPVYDRKIKFPFRDYPTDYQPNVERPDYYEEGYTGPALSREARKILKAYEERVSVLVLSNLNFTSSVAECGVRRSFYGRISTGKEVDLGLAKYGEFPWQAAILLKVEEKGYRKIAYKFICGATVISPKLLLTAAHCVKGMKINNLKVKLGEWNLKGYQGEMFPTLERNIEKVIIHDYYRSSTFSHDLAIIVLNRAVNLRRTPHISQICMPPRHTKFDEYTKCYIVGWGNDVYKPNYGSNILKVASVSFMKEDCKHKLKKSISSLANNLLKEDISCVVGAHGKDACVGDGGGAVICPLSNDEVPVCRRGYSCEEEHYFIAGVVSWGSNECGQADSVTVVTDLVSHNDWVSDKIRKYGGSRKPFDDQYGHVDDFDDYPKFKDDYYEDPYERDFGYNYQDRKKGFYEIKK</sequence>
<feature type="chain" id="PRO_5024412551" evidence="3">
    <location>
        <begin position="18"/>
        <end position="446"/>
    </location>
</feature>
<dbReference type="AlphaFoldDB" id="A0A5N5SKM6"/>
<evidence type="ECO:0000313" key="5">
    <source>
        <dbReference type="EMBL" id="KAB7494536.1"/>
    </source>
</evidence>
<dbReference type="InterPro" id="IPR001254">
    <property type="entry name" value="Trypsin_dom"/>
</dbReference>
<evidence type="ECO:0000313" key="6">
    <source>
        <dbReference type="Proteomes" id="UP000326759"/>
    </source>
</evidence>
<keyword evidence="3" id="KW-0732">Signal</keyword>
<comment type="caution">
    <text evidence="5">The sequence shown here is derived from an EMBL/GenBank/DDBJ whole genome shotgun (WGS) entry which is preliminary data.</text>
</comment>
<reference evidence="5 6" key="1">
    <citation type="journal article" date="2019" name="PLoS Biol.">
        <title>Sex chromosomes control vertical transmission of feminizing Wolbachia symbionts in an isopod.</title>
        <authorList>
            <person name="Becking T."/>
            <person name="Chebbi M.A."/>
            <person name="Giraud I."/>
            <person name="Moumen B."/>
            <person name="Laverre T."/>
            <person name="Caubet Y."/>
            <person name="Peccoud J."/>
            <person name="Gilbert C."/>
            <person name="Cordaux R."/>
        </authorList>
    </citation>
    <scope>NUCLEOTIDE SEQUENCE [LARGE SCALE GENOMIC DNA]</scope>
    <source>
        <strain evidence="5">ANa2</strain>
        <tissue evidence="5">Whole body excluding digestive tract and cuticle</tissue>
    </source>
</reference>
<dbReference type="SMART" id="SM00020">
    <property type="entry name" value="Tryp_SPc"/>
    <property type="match status" value="1"/>
</dbReference>
<dbReference type="InterPro" id="IPR001314">
    <property type="entry name" value="Peptidase_S1A"/>
</dbReference>
<dbReference type="GO" id="GO:0004252">
    <property type="term" value="F:serine-type endopeptidase activity"/>
    <property type="evidence" value="ECO:0007669"/>
    <property type="project" value="InterPro"/>
</dbReference>